<dbReference type="GO" id="GO:0000150">
    <property type="term" value="F:DNA strand exchange activity"/>
    <property type="evidence" value="ECO:0007669"/>
    <property type="project" value="InterPro"/>
</dbReference>
<dbReference type="SMART" id="SM00857">
    <property type="entry name" value="Resolvase"/>
    <property type="match status" value="1"/>
</dbReference>
<dbReference type="SUPFAM" id="SSF53041">
    <property type="entry name" value="Resolvase-like"/>
    <property type="match status" value="1"/>
</dbReference>
<dbReference type="EMBL" id="JN032732">
    <property type="protein sequence ID" value="AEP23071.1"/>
    <property type="molecule type" value="Genomic_DNA"/>
</dbReference>
<reference evidence="2" key="1">
    <citation type="journal article" date="2011" name="Archaea">
        <title>Characterization of plasmid pPO1 from the hyperacidophile Picrophilus oshimae.</title>
        <authorList>
            <person name="Angelov A."/>
            <person name="Voss J."/>
            <person name="Liebl W."/>
        </authorList>
    </citation>
    <scope>NUCLEOTIDE SEQUENCE</scope>
    <source>
        <strain evidence="2">DSM 9789</strain>
        <plasmid evidence="2">pPO1</plasmid>
    </source>
</reference>
<dbReference type="AlphaFoldDB" id="G5CCL4"/>
<organism evidence="2">
    <name type="scientific">Picrophilus oshimae</name>
    <dbReference type="NCBI Taxonomy" id="46632"/>
    <lineage>
        <taxon>Archaea</taxon>
        <taxon>Methanobacteriati</taxon>
        <taxon>Thermoplasmatota</taxon>
        <taxon>Thermoplasmata</taxon>
        <taxon>Thermoplasmatales</taxon>
        <taxon>Picrophilaceae</taxon>
        <taxon>Picrophilus</taxon>
    </lineage>
</organism>
<geneLocation type="plasmid" evidence="2">
    <name>pPO1</name>
</geneLocation>
<dbReference type="InterPro" id="IPR050639">
    <property type="entry name" value="SSR_resolvase"/>
</dbReference>
<evidence type="ECO:0000259" key="1">
    <source>
        <dbReference type="PROSITE" id="PS51736"/>
    </source>
</evidence>
<dbReference type="InterPro" id="IPR036162">
    <property type="entry name" value="Resolvase-like_N_sf"/>
</dbReference>
<dbReference type="Pfam" id="PF00239">
    <property type="entry name" value="Resolvase"/>
    <property type="match status" value="1"/>
</dbReference>
<protein>
    <submittedName>
        <fullName evidence="2">DNA invertase/resolvase family protein</fullName>
    </submittedName>
</protein>
<dbReference type="InterPro" id="IPR006119">
    <property type="entry name" value="Resolv_N"/>
</dbReference>
<accession>G5CCL4</accession>
<dbReference type="PANTHER" id="PTHR30461">
    <property type="entry name" value="DNA-INVERTASE FROM LAMBDOID PROPHAGE"/>
    <property type="match status" value="1"/>
</dbReference>
<evidence type="ECO:0000313" key="2">
    <source>
        <dbReference type="EMBL" id="AEP23071.1"/>
    </source>
</evidence>
<name>G5CCL4_9ARCH</name>
<dbReference type="CDD" id="cd03768">
    <property type="entry name" value="SR_ResInv"/>
    <property type="match status" value="1"/>
</dbReference>
<dbReference type="Gene3D" id="3.40.50.1390">
    <property type="entry name" value="Resolvase, N-terminal catalytic domain"/>
    <property type="match status" value="1"/>
</dbReference>
<sequence>MTIAYAYIRSSTKEEVEQGSNERQINAIKEYCKLRNYDIRIFEDKGISGKNINRKAYQEMLNNIDNCDLVIVYKIDRLARSLIDLLNFINLLDSKNKGFVSIADAGIDTTNPNGKLLIQILGAFAEFERNIINERTRKGREFARERGRKFGRPELRIDKNKVLELHNKGLSARAISMAMNCSITPILRILKDNV</sequence>
<keyword evidence="2" id="KW-0614">Plasmid</keyword>
<dbReference type="PANTHER" id="PTHR30461:SF23">
    <property type="entry name" value="DNA RECOMBINASE-RELATED"/>
    <property type="match status" value="1"/>
</dbReference>
<dbReference type="GO" id="GO:0003677">
    <property type="term" value="F:DNA binding"/>
    <property type="evidence" value="ECO:0007669"/>
    <property type="project" value="InterPro"/>
</dbReference>
<dbReference type="RefSeq" id="WP_014120426.1">
    <property type="nucleotide sequence ID" value="NC_016049.1"/>
</dbReference>
<proteinExistence type="predicted"/>
<feature type="domain" description="Resolvase/invertase-type recombinase catalytic" evidence="1">
    <location>
        <begin position="3"/>
        <end position="147"/>
    </location>
</feature>
<dbReference type="PROSITE" id="PS51736">
    <property type="entry name" value="RECOMBINASES_3"/>
    <property type="match status" value="1"/>
</dbReference>
<dbReference type="Gene3D" id="1.10.10.60">
    <property type="entry name" value="Homeodomain-like"/>
    <property type="match status" value="1"/>
</dbReference>